<dbReference type="InterPro" id="IPR009081">
    <property type="entry name" value="PP-bd_ACP"/>
</dbReference>
<dbReference type="Gene3D" id="1.10.1200.10">
    <property type="entry name" value="ACP-like"/>
    <property type="match status" value="1"/>
</dbReference>
<comment type="caution">
    <text evidence="2">The sequence shown here is derived from an EMBL/GenBank/DDBJ whole genome shotgun (WGS) entry which is preliminary data.</text>
</comment>
<proteinExistence type="predicted"/>
<sequence>MNETSLMDLRQEIGELVSRVIREGNGREVLVPQDVRLVQQGYLDSISFVNLILIIQEKYNIYIDISDLREDNFGSVSEISNFVLMSKRSQEDPTGKGRFGDN</sequence>
<dbReference type="Pfam" id="PF00550">
    <property type="entry name" value="PP-binding"/>
    <property type="match status" value="1"/>
</dbReference>
<dbReference type="InterPro" id="IPR036736">
    <property type="entry name" value="ACP-like_sf"/>
</dbReference>
<dbReference type="SUPFAM" id="SSF47336">
    <property type="entry name" value="ACP-like"/>
    <property type="match status" value="1"/>
</dbReference>
<evidence type="ECO:0000313" key="2">
    <source>
        <dbReference type="EMBL" id="TGK06410.1"/>
    </source>
</evidence>
<dbReference type="EMBL" id="RQET01000013">
    <property type="protein sequence ID" value="TGK06410.1"/>
    <property type="molecule type" value="Genomic_DNA"/>
</dbReference>
<organism evidence="2 3">
    <name type="scientific">Leptospira fletcheri</name>
    <dbReference type="NCBI Taxonomy" id="2484981"/>
    <lineage>
        <taxon>Bacteria</taxon>
        <taxon>Pseudomonadati</taxon>
        <taxon>Spirochaetota</taxon>
        <taxon>Spirochaetia</taxon>
        <taxon>Leptospirales</taxon>
        <taxon>Leptospiraceae</taxon>
        <taxon>Leptospira</taxon>
    </lineage>
</organism>
<feature type="domain" description="Carrier" evidence="1">
    <location>
        <begin position="32"/>
        <end position="83"/>
    </location>
</feature>
<protein>
    <recommendedName>
        <fullName evidence="1">Carrier domain-containing protein</fullName>
    </recommendedName>
</protein>
<gene>
    <name evidence="2" type="ORF">EHO60_15335</name>
</gene>
<dbReference type="Proteomes" id="UP000298458">
    <property type="component" value="Unassembled WGS sequence"/>
</dbReference>
<evidence type="ECO:0000259" key="1">
    <source>
        <dbReference type="Pfam" id="PF00550"/>
    </source>
</evidence>
<accession>A0A4R9G631</accession>
<name>A0A4R9G631_9LEPT</name>
<keyword evidence="3" id="KW-1185">Reference proteome</keyword>
<dbReference type="AlphaFoldDB" id="A0A4R9G631"/>
<dbReference type="OrthoDB" id="9803943at2"/>
<dbReference type="RefSeq" id="WP_135769091.1">
    <property type="nucleotide sequence ID" value="NZ_RQET01000013.1"/>
</dbReference>
<reference evidence="2" key="1">
    <citation type="journal article" date="2019" name="PLoS Negl. Trop. Dis.">
        <title>Revisiting the worldwide diversity of Leptospira species in the environment.</title>
        <authorList>
            <person name="Vincent A.T."/>
            <person name="Schiettekatte O."/>
            <person name="Bourhy P."/>
            <person name="Veyrier F.J."/>
            <person name="Picardeau M."/>
        </authorList>
    </citation>
    <scope>NUCLEOTIDE SEQUENCE [LARGE SCALE GENOMIC DNA]</scope>
    <source>
        <strain evidence="2">SSW15</strain>
    </source>
</reference>
<evidence type="ECO:0000313" key="3">
    <source>
        <dbReference type="Proteomes" id="UP000298458"/>
    </source>
</evidence>